<protein>
    <recommendedName>
        <fullName evidence="2">Heterokaryon incompatibility domain-containing protein</fullName>
    </recommendedName>
</protein>
<dbReference type="EMBL" id="JBAWTH010000024">
    <property type="protein sequence ID" value="KAL2286425.1"/>
    <property type="molecule type" value="Genomic_DNA"/>
</dbReference>
<dbReference type="EMBL" id="JBAWTH010000024">
    <property type="protein sequence ID" value="KAL2286423.1"/>
    <property type="molecule type" value="Genomic_DNA"/>
</dbReference>
<dbReference type="EMBL" id="JBAWTH010000024">
    <property type="protein sequence ID" value="KAL2286424.1"/>
    <property type="molecule type" value="Genomic_DNA"/>
</dbReference>
<organism evidence="3 4">
    <name type="scientific">Diaporthe vaccinii</name>
    <dbReference type="NCBI Taxonomy" id="105482"/>
    <lineage>
        <taxon>Eukaryota</taxon>
        <taxon>Fungi</taxon>
        <taxon>Dikarya</taxon>
        <taxon>Ascomycota</taxon>
        <taxon>Pezizomycotina</taxon>
        <taxon>Sordariomycetes</taxon>
        <taxon>Sordariomycetidae</taxon>
        <taxon>Diaporthales</taxon>
        <taxon>Diaporthaceae</taxon>
        <taxon>Diaporthe</taxon>
        <taxon>Diaporthe eres species complex</taxon>
    </lineage>
</organism>
<gene>
    <name evidence="3" type="ORF">FJTKL_06805</name>
</gene>
<proteinExistence type="predicted"/>
<keyword evidence="4" id="KW-1185">Reference proteome</keyword>
<sequence length="744" mass="83781">MLLLDTASLELCEFGGDAPPYATFSARWEDRGLVQEDLCSPQTAPQRPAFQSLQRACSECQSRGLQWLWNDAVCIRRSSSSALSESLNSLAEIYRKARLCIVYLQDLLDTEAFDFDLESALSSCSWMKHVWMLPHLIFSTVLHFYDAQWKHIGSKSELVPELSRITSVDEGVLQHSDSLEDYSNSTKMSWAAGLSADPIEDAAYSLLAIFNVNLDIKYGEGMKSFLRLQEEILQKTDDYSLLAWQPLPNQPYRGLLAHSPLEYSHFKNQSMESPSLRGNLEIQSDGIYIQAGLGGRGNDLLLPLYTSQGPTMWIVLSLWDGIFVRNCIETVVDGAEISNVFIRNICVRRDVSTDLSNRIATHRVSPEHKQISTRGRSRESSISDRMIQHDTANSCTAWSADAVNSEVAHTLTREAKGGRCSFGLLGWGTNCLQKALPGSLSPTPSHACDATDGESPRSSPDSKGDWSNPGSPLALEPGHPFAAVTGYLKTILVERFLAMCNSRPGKRALLTWPQRSRKRPRLAWSEPYMDVELASDSEDVDTVVVHHASARASTFACPFYLMDKARHETCLTRHSLSNIDEVKEHLWASHRRPNFCPICKDTFDTMKARDDHIRSRNCEHRNLPTFDGLTDGQIQQLARQGSPPASRESQWYALWDVVFPSGPRPLSPYYSTAEEFLVVALRRFWETNGRSIISDFLREKGLQGWEVSDEERSLAILYRIVLHDAIDEVYRRFSGGSRDLEREQ</sequence>
<dbReference type="EMBL" id="JBAWTH010000024">
    <property type="protein sequence ID" value="KAL2286422.1"/>
    <property type="molecule type" value="Genomic_DNA"/>
</dbReference>
<dbReference type="InterPro" id="IPR010730">
    <property type="entry name" value="HET"/>
</dbReference>
<evidence type="ECO:0000313" key="3">
    <source>
        <dbReference type="EMBL" id="KAL2286423.1"/>
    </source>
</evidence>
<evidence type="ECO:0000259" key="2">
    <source>
        <dbReference type="Pfam" id="PF06985"/>
    </source>
</evidence>
<feature type="region of interest" description="Disordered" evidence="1">
    <location>
        <begin position="442"/>
        <end position="473"/>
    </location>
</feature>
<dbReference type="PANTHER" id="PTHR10622:SF12">
    <property type="entry name" value="HET DOMAIN-CONTAINING PROTEIN"/>
    <property type="match status" value="1"/>
</dbReference>
<reference evidence="3 4" key="1">
    <citation type="submission" date="2024-03" db="EMBL/GenBank/DDBJ databases">
        <title>A high-quality draft genome sequence of Diaporthe vaccinii, a causative agent of upright dieback and viscid rot disease in cranberry plants.</title>
        <authorList>
            <person name="Sarrasin M."/>
            <person name="Lang B.F."/>
            <person name="Burger G."/>
        </authorList>
    </citation>
    <scope>NUCLEOTIDE SEQUENCE [LARGE SCALE GENOMIC DNA]</scope>
    <source>
        <strain evidence="3 4">IS7</strain>
    </source>
</reference>
<evidence type="ECO:0000313" key="4">
    <source>
        <dbReference type="Proteomes" id="UP001600888"/>
    </source>
</evidence>
<dbReference type="Proteomes" id="UP001600888">
    <property type="component" value="Unassembled WGS sequence"/>
</dbReference>
<evidence type="ECO:0000256" key="1">
    <source>
        <dbReference type="SAM" id="MobiDB-lite"/>
    </source>
</evidence>
<dbReference type="PANTHER" id="PTHR10622">
    <property type="entry name" value="HET DOMAIN-CONTAINING PROTEIN"/>
    <property type="match status" value="1"/>
</dbReference>
<accession>A0ABR4EVH5</accession>
<comment type="caution">
    <text evidence="3">The sequence shown here is derived from an EMBL/GenBank/DDBJ whole genome shotgun (WGS) entry which is preliminary data.</text>
</comment>
<dbReference type="Pfam" id="PF06985">
    <property type="entry name" value="HET"/>
    <property type="match status" value="1"/>
</dbReference>
<name>A0ABR4EVH5_9PEZI</name>
<feature type="domain" description="Heterokaryon incompatibility" evidence="2">
    <location>
        <begin position="21"/>
        <end position="111"/>
    </location>
</feature>